<name>A0A814D0Y4_ADIRI</name>
<sequence length="420" mass="46965">MWLVLLLLINALLAKAFPYTCRTNVDCINILKNSLCHNSKCVCQKGYKRNGLFECTTEKRYRRQIDFGIRMLGEECESNDECRRTPVDGAKVCLLSQCQCSPGHVPIDAYRCIRDFDQLSSNTRRVKSYDREEPPGYGSICVTNKDCQHSTVQLECLRGSCVCLEGYVPLGKYLCYNIRGGGAPIIESTTIDSLSTTTVPITDSSADEIVRLLGKLGTTCTNDYYCRQSVTHSHCYNGQCSCIEGYISFDLYTCSPDTYQERTASSTSYKSLLGGVCHTNRNCQTAEAICLNNICTCPNNYFPIDDWNCLSDSDTPNGKVTDSKSKISSTTTTTTTVATTTTTVFLWWPWSPSSTTRESIIDSKDTFPFRCILHRQCISMDANSHCTSFGRCVCNLGYGLAMKDNEQKCVRKLLEIDECD</sequence>
<dbReference type="PANTHER" id="PTHR39069:SF8">
    <property type="entry name" value="FI17111P1"/>
    <property type="match status" value="1"/>
</dbReference>
<feature type="chain" id="PRO_5032627237" description="EB domain-containing protein" evidence="1">
    <location>
        <begin position="17"/>
        <end position="420"/>
    </location>
</feature>
<evidence type="ECO:0000313" key="3">
    <source>
        <dbReference type="Proteomes" id="UP000663828"/>
    </source>
</evidence>
<organism evidence="2 3">
    <name type="scientific">Adineta ricciae</name>
    <name type="common">Rotifer</name>
    <dbReference type="NCBI Taxonomy" id="249248"/>
    <lineage>
        <taxon>Eukaryota</taxon>
        <taxon>Metazoa</taxon>
        <taxon>Spiralia</taxon>
        <taxon>Gnathifera</taxon>
        <taxon>Rotifera</taxon>
        <taxon>Eurotatoria</taxon>
        <taxon>Bdelloidea</taxon>
        <taxon>Adinetida</taxon>
        <taxon>Adinetidae</taxon>
        <taxon>Adineta</taxon>
    </lineage>
</organism>
<keyword evidence="1" id="KW-0732">Signal</keyword>
<evidence type="ECO:0008006" key="4">
    <source>
        <dbReference type="Google" id="ProtNLM"/>
    </source>
</evidence>
<keyword evidence="3" id="KW-1185">Reference proteome</keyword>
<proteinExistence type="predicted"/>
<dbReference type="Proteomes" id="UP000663828">
    <property type="component" value="Unassembled WGS sequence"/>
</dbReference>
<reference evidence="2" key="1">
    <citation type="submission" date="2021-02" db="EMBL/GenBank/DDBJ databases">
        <authorList>
            <person name="Nowell W R."/>
        </authorList>
    </citation>
    <scope>NUCLEOTIDE SEQUENCE</scope>
</reference>
<dbReference type="EMBL" id="CAJNOR010000576">
    <property type="protein sequence ID" value="CAF0951866.1"/>
    <property type="molecule type" value="Genomic_DNA"/>
</dbReference>
<protein>
    <recommendedName>
        <fullName evidence="4">EB domain-containing protein</fullName>
    </recommendedName>
</protein>
<feature type="signal peptide" evidence="1">
    <location>
        <begin position="1"/>
        <end position="16"/>
    </location>
</feature>
<comment type="caution">
    <text evidence="2">The sequence shown here is derived from an EMBL/GenBank/DDBJ whole genome shotgun (WGS) entry which is preliminary data.</text>
</comment>
<dbReference type="PANTHER" id="PTHR39069">
    <property type="entry name" value="ECDYSONE-INDUCIBLE GENE E1, ISOFORM A"/>
    <property type="match status" value="1"/>
</dbReference>
<accession>A0A814D0Y4</accession>
<evidence type="ECO:0000256" key="1">
    <source>
        <dbReference type="SAM" id="SignalP"/>
    </source>
</evidence>
<evidence type="ECO:0000313" key="2">
    <source>
        <dbReference type="EMBL" id="CAF0951866.1"/>
    </source>
</evidence>
<dbReference type="AlphaFoldDB" id="A0A814D0Y4"/>
<gene>
    <name evidence="2" type="ORF">XAT740_LOCUS10710</name>
</gene>